<reference evidence="1" key="1">
    <citation type="journal article" date="2023" name="Genome Biol. Evol.">
        <title>Long-read-based Genome Assembly of Drosophila gunungcola Reveals Fewer Chemosensory Genes in Flower-breeding Species.</title>
        <authorList>
            <person name="Negi A."/>
            <person name="Liao B.Y."/>
            <person name="Yeh S.D."/>
        </authorList>
    </citation>
    <scope>NUCLEOTIDE SEQUENCE</scope>
    <source>
        <strain evidence="1">Sukarami</strain>
    </source>
</reference>
<keyword evidence="2" id="KW-1185">Reference proteome</keyword>
<comment type="caution">
    <text evidence="1">The sequence shown here is derived from an EMBL/GenBank/DDBJ whole genome shotgun (WGS) entry which is preliminary data.</text>
</comment>
<dbReference type="EMBL" id="JAMKOV010000013">
    <property type="protein sequence ID" value="KAI8037200.1"/>
    <property type="molecule type" value="Genomic_DNA"/>
</dbReference>
<accession>A0A9P9YI45</accession>
<dbReference type="Proteomes" id="UP001059596">
    <property type="component" value="Unassembled WGS sequence"/>
</dbReference>
<proteinExistence type="predicted"/>
<gene>
    <name evidence="1" type="ORF">M5D96_009951</name>
</gene>
<name>A0A9P9YI45_9MUSC</name>
<protein>
    <submittedName>
        <fullName evidence="1">Uncharacterized protein</fullName>
    </submittedName>
</protein>
<evidence type="ECO:0000313" key="2">
    <source>
        <dbReference type="Proteomes" id="UP001059596"/>
    </source>
</evidence>
<evidence type="ECO:0000313" key="1">
    <source>
        <dbReference type="EMBL" id="KAI8037200.1"/>
    </source>
</evidence>
<sequence>MLKTVTTAMAATNDDVPASILEIELPAILLNESLFIELNGNLTQLLDTTSNLSQIIWNRSENGYGSGNTSTLDMDAEQRAAVEFWLLVKMIAMAVVLGG</sequence>
<organism evidence="1 2">
    <name type="scientific">Drosophila gunungcola</name>
    <name type="common">fruit fly</name>
    <dbReference type="NCBI Taxonomy" id="103775"/>
    <lineage>
        <taxon>Eukaryota</taxon>
        <taxon>Metazoa</taxon>
        <taxon>Ecdysozoa</taxon>
        <taxon>Arthropoda</taxon>
        <taxon>Hexapoda</taxon>
        <taxon>Insecta</taxon>
        <taxon>Pterygota</taxon>
        <taxon>Neoptera</taxon>
        <taxon>Endopterygota</taxon>
        <taxon>Diptera</taxon>
        <taxon>Brachycera</taxon>
        <taxon>Muscomorpha</taxon>
        <taxon>Ephydroidea</taxon>
        <taxon>Drosophilidae</taxon>
        <taxon>Drosophila</taxon>
        <taxon>Sophophora</taxon>
    </lineage>
</organism>
<dbReference type="AlphaFoldDB" id="A0A9P9YI45"/>